<evidence type="ECO:0000256" key="2">
    <source>
        <dbReference type="SAM" id="Phobius"/>
    </source>
</evidence>
<keyword evidence="2" id="KW-1133">Transmembrane helix</keyword>
<evidence type="ECO:0000256" key="1">
    <source>
        <dbReference type="SAM" id="MobiDB-lite"/>
    </source>
</evidence>
<feature type="compositionally biased region" description="Polar residues" evidence="1">
    <location>
        <begin position="1"/>
        <end position="11"/>
    </location>
</feature>
<gene>
    <name evidence="4" type="ORF">LTR77_003257</name>
</gene>
<dbReference type="InterPro" id="IPR046529">
    <property type="entry name" value="DUF6594"/>
</dbReference>
<keyword evidence="2" id="KW-0472">Membrane</keyword>
<feature type="region of interest" description="Disordered" evidence="1">
    <location>
        <begin position="1"/>
        <end position="30"/>
    </location>
</feature>
<feature type="transmembrane region" description="Helical" evidence="2">
    <location>
        <begin position="261"/>
        <end position="279"/>
    </location>
</feature>
<dbReference type="GeneID" id="89924604"/>
<dbReference type="EMBL" id="JAVRRT010000004">
    <property type="protein sequence ID" value="KAK5173135.1"/>
    <property type="molecule type" value="Genomic_DNA"/>
</dbReference>
<dbReference type="RefSeq" id="XP_064661853.1">
    <property type="nucleotide sequence ID" value="XM_064800514.1"/>
</dbReference>
<evidence type="ECO:0000259" key="3">
    <source>
        <dbReference type="Pfam" id="PF20237"/>
    </source>
</evidence>
<accession>A0AAV9PKH0</accession>
<evidence type="ECO:0000313" key="5">
    <source>
        <dbReference type="Proteomes" id="UP001337655"/>
    </source>
</evidence>
<feature type="transmembrane region" description="Helical" evidence="2">
    <location>
        <begin position="230"/>
        <end position="249"/>
    </location>
</feature>
<organism evidence="4 5">
    <name type="scientific">Saxophila tyrrhenica</name>
    <dbReference type="NCBI Taxonomy" id="1690608"/>
    <lineage>
        <taxon>Eukaryota</taxon>
        <taxon>Fungi</taxon>
        <taxon>Dikarya</taxon>
        <taxon>Ascomycota</taxon>
        <taxon>Pezizomycotina</taxon>
        <taxon>Dothideomycetes</taxon>
        <taxon>Dothideomycetidae</taxon>
        <taxon>Mycosphaerellales</taxon>
        <taxon>Extremaceae</taxon>
        <taxon>Saxophila</taxon>
    </lineage>
</organism>
<name>A0AAV9PKH0_9PEZI</name>
<proteinExistence type="predicted"/>
<reference evidence="4 5" key="1">
    <citation type="submission" date="2023-08" db="EMBL/GenBank/DDBJ databases">
        <title>Black Yeasts Isolated from many extreme environments.</title>
        <authorList>
            <person name="Coleine C."/>
            <person name="Stajich J.E."/>
            <person name="Selbmann L."/>
        </authorList>
    </citation>
    <scope>NUCLEOTIDE SEQUENCE [LARGE SCALE GENOMIC DNA]</scope>
    <source>
        <strain evidence="4 5">CCFEE 5935</strain>
    </source>
</reference>
<evidence type="ECO:0000313" key="4">
    <source>
        <dbReference type="EMBL" id="KAK5173135.1"/>
    </source>
</evidence>
<sequence length="321" mass="36777">MTGSMSSMLYTPQSARARAPQPSAPTEDEIKAGDSWHHLGYPAFVRWMASSNDFFVLRRFSRLSARCLLYQQNEIARLEKDLDDWDDLARKTDPDDQVGRLSSDRIEQDPLQERAEILRQLIPLLKAYYDSVNSFAEVKARPTARRHHIRNLENWFKTYPNAIDPEEQHFRRGDQFLEGDLFPIISKQQPPLRLALGQWRWLRFQFQLRPRDDRIGSDQIIYTSEKGLDLFTNMLVLVLGLLLLFAPMWWLNFVVNDVHRLAVITSFVAAFTGVVWAAAGQRPFEILAATAAYAAVLMVFLQSNNSQSRLGGSSAVKAMGM</sequence>
<feature type="domain" description="DUF6594" evidence="3">
    <location>
        <begin position="41"/>
        <end position="298"/>
    </location>
</feature>
<feature type="compositionally biased region" description="Low complexity" evidence="1">
    <location>
        <begin position="12"/>
        <end position="25"/>
    </location>
</feature>
<dbReference type="Proteomes" id="UP001337655">
    <property type="component" value="Unassembled WGS sequence"/>
</dbReference>
<dbReference type="AlphaFoldDB" id="A0AAV9PKH0"/>
<protein>
    <recommendedName>
        <fullName evidence="3">DUF6594 domain-containing protein</fullName>
    </recommendedName>
</protein>
<keyword evidence="2" id="KW-0812">Transmembrane</keyword>
<comment type="caution">
    <text evidence="4">The sequence shown here is derived from an EMBL/GenBank/DDBJ whole genome shotgun (WGS) entry which is preliminary data.</text>
</comment>
<feature type="transmembrane region" description="Helical" evidence="2">
    <location>
        <begin position="286"/>
        <end position="303"/>
    </location>
</feature>
<dbReference type="PANTHER" id="PTHR34502:SF4">
    <property type="entry name" value="DUF6594 DOMAIN-CONTAINING PROTEIN"/>
    <property type="match status" value="1"/>
</dbReference>
<dbReference type="PANTHER" id="PTHR34502">
    <property type="entry name" value="DUF6594 DOMAIN-CONTAINING PROTEIN-RELATED"/>
    <property type="match status" value="1"/>
</dbReference>
<dbReference type="Pfam" id="PF20237">
    <property type="entry name" value="DUF6594"/>
    <property type="match status" value="1"/>
</dbReference>
<keyword evidence="5" id="KW-1185">Reference proteome</keyword>